<dbReference type="PROSITE" id="PS51296">
    <property type="entry name" value="RIESKE"/>
    <property type="match status" value="1"/>
</dbReference>
<evidence type="ECO:0000313" key="6">
    <source>
        <dbReference type="EMBL" id="GAA5167286.1"/>
    </source>
</evidence>
<organism evidence="6 7">
    <name type="scientific">Amycolatopsis dongchuanensis</name>
    <dbReference type="NCBI Taxonomy" id="1070866"/>
    <lineage>
        <taxon>Bacteria</taxon>
        <taxon>Bacillati</taxon>
        <taxon>Actinomycetota</taxon>
        <taxon>Actinomycetes</taxon>
        <taxon>Pseudonocardiales</taxon>
        <taxon>Pseudonocardiaceae</taxon>
        <taxon>Amycolatopsis</taxon>
    </lineage>
</organism>
<evidence type="ECO:0000256" key="3">
    <source>
        <dbReference type="ARBA" id="ARBA00023004"/>
    </source>
</evidence>
<feature type="domain" description="Rieske" evidence="5">
    <location>
        <begin position="3"/>
        <end position="113"/>
    </location>
</feature>
<dbReference type="InterPro" id="IPR017941">
    <property type="entry name" value="Rieske_2Fe-2S"/>
</dbReference>
<dbReference type="Proteomes" id="UP001500192">
    <property type="component" value="Unassembled WGS sequence"/>
</dbReference>
<evidence type="ECO:0000313" key="7">
    <source>
        <dbReference type="Proteomes" id="UP001500192"/>
    </source>
</evidence>
<accession>A0ABP9QU20</accession>
<gene>
    <name evidence="6" type="ORF">GCM10023214_41150</name>
</gene>
<dbReference type="PANTHER" id="PTHR21496">
    <property type="entry name" value="FERREDOXIN-RELATED"/>
    <property type="match status" value="1"/>
</dbReference>
<dbReference type="Gene3D" id="2.102.10.10">
    <property type="entry name" value="Rieske [2Fe-2S] iron-sulphur domain"/>
    <property type="match status" value="1"/>
</dbReference>
<dbReference type="RefSeq" id="WP_346054604.1">
    <property type="nucleotide sequence ID" value="NZ_BAABIB010000078.1"/>
</dbReference>
<sequence length="151" mass="16522">MKIVVAKVSEFPPGDRRIVQVGKRSIGVFRIGERFYALNNYCPHQGGPLCLGRTAPTTSSSRPGEYTVNEDVFVACPWHGWEYDVTTGQSYLGPGETPVRSYGVSVAPGEALGADVKFPDRVPGPYVAETFEVHVEDDYVVVDTTARQAVR</sequence>
<keyword evidence="3" id="KW-0408">Iron</keyword>
<dbReference type="PANTHER" id="PTHR21496:SF23">
    <property type="entry name" value="3-PHENYLPROPIONATE_CINNAMIC ACID DIOXYGENASE FERREDOXIN SUBUNIT"/>
    <property type="match status" value="1"/>
</dbReference>
<evidence type="ECO:0000256" key="2">
    <source>
        <dbReference type="ARBA" id="ARBA00022723"/>
    </source>
</evidence>
<keyword evidence="4" id="KW-0411">Iron-sulfur</keyword>
<keyword evidence="7" id="KW-1185">Reference proteome</keyword>
<keyword evidence="2" id="KW-0479">Metal-binding</keyword>
<comment type="caution">
    <text evidence="6">The sequence shown here is derived from an EMBL/GenBank/DDBJ whole genome shotgun (WGS) entry which is preliminary data.</text>
</comment>
<evidence type="ECO:0000256" key="1">
    <source>
        <dbReference type="ARBA" id="ARBA00022714"/>
    </source>
</evidence>
<dbReference type="SUPFAM" id="SSF50022">
    <property type="entry name" value="ISP domain"/>
    <property type="match status" value="1"/>
</dbReference>
<keyword evidence="1" id="KW-0001">2Fe-2S</keyword>
<protein>
    <submittedName>
        <fullName evidence="6">Rieske (2Fe-2S) protein</fullName>
    </submittedName>
</protein>
<name>A0ABP9QU20_9PSEU</name>
<dbReference type="InterPro" id="IPR036922">
    <property type="entry name" value="Rieske_2Fe-2S_sf"/>
</dbReference>
<reference evidence="7" key="1">
    <citation type="journal article" date="2019" name="Int. J. Syst. Evol. Microbiol.">
        <title>The Global Catalogue of Microorganisms (GCM) 10K type strain sequencing project: providing services to taxonomists for standard genome sequencing and annotation.</title>
        <authorList>
            <consortium name="The Broad Institute Genomics Platform"/>
            <consortium name="The Broad Institute Genome Sequencing Center for Infectious Disease"/>
            <person name="Wu L."/>
            <person name="Ma J."/>
        </authorList>
    </citation>
    <scope>NUCLEOTIDE SEQUENCE [LARGE SCALE GENOMIC DNA]</scope>
    <source>
        <strain evidence="7">JCM 18054</strain>
    </source>
</reference>
<dbReference type="EMBL" id="BAABIB010000078">
    <property type="protein sequence ID" value="GAA5167286.1"/>
    <property type="molecule type" value="Genomic_DNA"/>
</dbReference>
<proteinExistence type="predicted"/>
<evidence type="ECO:0000259" key="5">
    <source>
        <dbReference type="PROSITE" id="PS51296"/>
    </source>
</evidence>
<evidence type="ECO:0000256" key="4">
    <source>
        <dbReference type="ARBA" id="ARBA00023014"/>
    </source>
</evidence>
<dbReference type="Pfam" id="PF00355">
    <property type="entry name" value="Rieske"/>
    <property type="match status" value="1"/>
</dbReference>